<dbReference type="SUPFAM" id="SSF53098">
    <property type="entry name" value="Ribonuclease H-like"/>
    <property type="match status" value="1"/>
</dbReference>
<evidence type="ECO:0000313" key="6">
    <source>
        <dbReference type="EMBL" id="WHT95879.1"/>
    </source>
</evidence>
<dbReference type="PANTHER" id="PTHR33258">
    <property type="entry name" value="TRANSPOSASE INSL FOR INSERTION SEQUENCE ELEMENT IS186A-RELATED"/>
    <property type="match status" value="1"/>
</dbReference>
<evidence type="ECO:0000256" key="1">
    <source>
        <dbReference type="ARBA" id="ARBA00010075"/>
    </source>
</evidence>
<sequence length="423" mass="48029">MKQNQITTFSTIFEALFSEQQLNSLGVQTHMIERFRLITPAKLCLAFVCALGSGNARTIADIHRYFNHLHSMSVRLKPFHNQLVKLGTPEFMRQVFEQALALHLPAMHTFSDAYRGHFKQVLLQDGTSFAVHDGLSLHFPGRFSTHSPAAVELHVTYDLEKAQPVRVSLSEDTASERDYLPVAQSLRGCLLMADAGYFSKAYIESLQNEAASFVLRMPASVNPMATCNQTGLCQPLRSWLAVLPKHGELDLDVQWPDGPVYRCVLFASTDHKDKPVCLCTNLDRHTFPAATVGEWYRLRWQIELLFKEWKSLNSLNKFNTEYSTIAETLIWGSLLAATLKRWLINGAQQKYRRVLSMFSGAKTANQWWLPFCIKWACSGITEIAAELGKVFAFLAEHCQRVNVKRDQKSGAFKVLEITYESWC</sequence>
<keyword evidence="6" id="KW-0614">Plasmid</keyword>
<proteinExistence type="inferred from homology"/>
<evidence type="ECO:0000256" key="4">
    <source>
        <dbReference type="ARBA" id="ARBA00023172"/>
    </source>
</evidence>
<evidence type="ECO:0000256" key="3">
    <source>
        <dbReference type="ARBA" id="ARBA00023125"/>
    </source>
</evidence>
<dbReference type="GO" id="GO:0004803">
    <property type="term" value="F:transposase activity"/>
    <property type="evidence" value="ECO:0007669"/>
    <property type="project" value="InterPro"/>
</dbReference>
<dbReference type="InterPro" id="IPR002559">
    <property type="entry name" value="Transposase_11"/>
</dbReference>
<protein>
    <submittedName>
        <fullName evidence="6">IS4-like element ISPa12 family transposase</fullName>
    </submittedName>
</protein>
<reference evidence="6" key="1">
    <citation type="submission" date="2023-04" db="EMBL/GenBank/DDBJ databases">
        <title>Co-integrate Col3M blaNDM-1-harbouring plasmids in clinical Providencia rettgeri isolates from Argentina.</title>
        <authorList>
            <person name="de Belder D."/>
            <person name="Martino F."/>
            <person name="Tijet N."/>
            <person name="Melano R.G."/>
            <person name="Faccone D."/>
            <person name="de Mendieta J.M."/>
            <person name="Rapoport M."/>
            <person name="Albornoz E."/>
            <person name="Petroni A."/>
            <person name="Tuduri E."/>
            <person name="Derdoy L."/>
            <person name="Cogut S."/>
            <person name="Errecalde L."/>
            <person name="Pasteran F."/>
            <person name="Corso A."/>
            <person name="Gomez S.A."/>
        </authorList>
    </citation>
    <scope>NUCLEOTIDE SEQUENCE</scope>
    <source>
        <strain evidence="6">PreM15628</strain>
        <plasmid evidence="6">p15628A_320</plasmid>
    </source>
</reference>
<keyword evidence="2" id="KW-0815">Transposition</keyword>
<comment type="similarity">
    <text evidence="1">Belongs to the transposase 11 family.</text>
</comment>
<accession>A0AAJ6JXK6</accession>
<name>A0AAJ6JXK6_PRORE</name>
<organism evidence="6 7">
    <name type="scientific">Providencia rettgeri</name>
    <dbReference type="NCBI Taxonomy" id="587"/>
    <lineage>
        <taxon>Bacteria</taxon>
        <taxon>Pseudomonadati</taxon>
        <taxon>Pseudomonadota</taxon>
        <taxon>Gammaproteobacteria</taxon>
        <taxon>Enterobacterales</taxon>
        <taxon>Morganellaceae</taxon>
        <taxon>Providencia</taxon>
    </lineage>
</organism>
<feature type="domain" description="Transposase IS4-like" evidence="5">
    <location>
        <begin position="117"/>
        <end position="339"/>
    </location>
</feature>
<keyword evidence="3" id="KW-0238">DNA-binding</keyword>
<evidence type="ECO:0000256" key="2">
    <source>
        <dbReference type="ARBA" id="ARBA00022578"/>
    </source>
</evidence>
<dbReference type="InterPro" id="IPR012337">
    <property type="entry name" value="RNaseH-like_sf"/>
</dbReference>
<dbReference type="AlphaFoldDB" id="A0AAJ6JXK6"/>
<dbReference type="PANTHER" id="PTHR33258:SF1">
    <property type="entry name" value="TRANSPOSASE INSL FOR INSERTION SEQUENCE ELEMENT IS186A-RELATED"/>
    <property type="match status" value="1"/>
</dbReference>
<dbReference type="GO" id="GO:0003677">
    <property type="term" value="F:DNA binding"/>
    <property type="evidence" value="ECO:0007669"/>
    <property type="project" value="UniProtKB-KW"/>
</dbReference>
<dbReference type="Pfam" id="PF01609">
    <property type="entry name" value="DDE_Tnp_1"/>
    <property type="match status" value="1"/>
</dbReference>
<dbReference type="GO" id="GO:0006313">
    <property type="term" value="P:DNA transposition"/>
    <property type="evidence" value="ECO:0007669"/>
    <property type="project" value="InterPro"/>
</dbReference>
<dbReference type="InterPro" id="IPR047952">
    <property type="entry name" value="Transpos_IS4"/>
</dbReference>
<gene>
    <name evidence="6" type="ORF">KOF27_20405</name>
</gene>
<dbReference type="EMBL" id="CP123373">
    <property type="protein sequence ID" value="WHT95879.1"/>
    <property type="molecule type" value="Genomic_DNA"/>
</dbReference>
<keyword evidence="4" id="KW-0233">DNA recombination</keyword>
<dbReference type="Proteomes" id="UP000682358">
    <property type="component" value="Plasmid p15628A_320"/>
</dbReference>
<dbReference type="Gene3D" id="3.90.350.10">
    <property type="entry name" value="Transposase Inhibitor Protein From Tn5, Chain A, domain 1"/>
    <property type="match status" value="1"/>
</dbReference>
<evidence type="ECO:0000259" key="5">
    <source>
        <dbReference type="Pfam" id="PF01609"/>
    </source>
</evidence>
<evidence type="ECO:0000313" key="7">
    <source>
        <dbReference type="Proteomes" id="UP000682358"/>
    </source>
</evidence>
<dbReference type="NCBIfam" id="NF033592">
    <property type="entry name" value="transpos_IS4_1"/>
    <property type="match status" value="1"/>
</dbReference>
<geneLocation type="plasmid" evidence="6 7">
    <name>p15628A_320</name>
</geneLocation>